<organism evidence="2 3">
    <name type="scientific">Paenibacillus silvae</name>
    <dbReference type="NCBI Taxonomy" id="1325358"/>
    <lineage>
        <taxon>Bacteria</taxon>
        <taxon>Bacillati</taxon>
        <taxon>Bacillota</taxon>
        <taxon>Bacilli</taxon>
        <taxon>Bacillales</taxon>
        <taxon>Paenibacillaceae</taxon>
        <taxon>Paenibacillus</taxon>
    </lineage>
</organism>
<dbReference type="Pfam" id="PF02893">
    <property type="entry name" value="GRAM"/>
    <property type="match status" value="1"/>
</dbReference>
<evidence type="ECO:0000259" key="1">
    <source>
        <dbReference type="Pfam" id="PF02893"/>
    </source>
</evidence>
<dbReference type="Proteomes" id="UP000249204">
    <property type="component" value="Unassembled WGS sequence"/>
</dbReference>
<sequence>MEDLRQDEYVIFQRIHANWLRGLEGVGGRLFLTNQRLIFVPHSLNFQTDGVQIELWGMSKIEKHQTWGLIPNGIKITLESGHIFKFIVWNRSKIIREIIYAKRTDDIIPG</sequence>
<feature type="domain" description="GRAM" evidence="1">
    <location>
        <begin position="26"/>
        <end position="92"/>
    </location>
</feature>
<dbReference type="RefSeq" id="WP_111270750.1">
    <property type="nucleotide sequence ID" value="NZ_QKWW01000035.1"/>
</dbReference>
<comment type="caution">
    <text evidence="2">The sequence shown here is derived from an EMBL/GenBank/DDBJ whole genome shotgun (WGS) entry which is preliminary data.</text>
</comment>
<accession>A0A2W6QD18</accession>
<dbReference type="AlphaFoldDB" id="A0A2W6QD18"/>
<evidence type="ECO:0000313" key="3">
    <source>
        <dbReference type="Proteomes" id="UP000249204"/>
    </source>
</evidence>
<proteinExistence type="predicted"/>
<gene>
    <name evidence="2" type="ORF">DN757_13490</name>
</gene>
<protein>
    <recommendedName>
        <fullName evidence="1">GRAM domain-containing protein</fullName>
    </recommendedName>
</protein>
<name>A0A2W6QD18_9BACL</name>
<dbReference type="Gene3D" id="2.30.29.30">
    <property type="entry name" value="Pleckstrin-homology domain (PH domain)/Phosphotyrosine-binding domain (PTB)"/>
    <property type="match status" value="1"/>
</dbReference>
<dbReference type="InterPro" id="IPR004182">
    <property type="entry name" value="GRAM"/>
</dbReference>
<reference evidence="2 3" key="1">
    <citation type="submission" date="2018-06" db="EMBL/GenBank/DDBJ databases">
        <title>Isolation of heavy metals resistant Paenibacillus silvae NC2 from Gold-Copper mine in ZiJin, China.</title>
        <authorList>
            <person name="Xu J."/>
            <person name="Mazhar H.S."/>
            <person name="Rensing C."/>
        </authorList>
    </citation>
    <scope>NUCLEOTIDE SEQUENCE [LARGE SCALE GENOMIC DNA]</scope>
    <source>
        <strain evidence="2 3">NC2</strain>
    </source>
</reference>
<dbReference type="InterPro" id="IPR011993">
    <property type="entry name" value="PH-like_dom_sf"/>
</dbReference>
<evidence type="ECO:0000313" key="2">
    <source>
        <dbReference type="EMBL" id="PZT55163.1"/>
    </source>
</evidence>
<dbReference type="EMBL" id="QKWW01000035">
    <property type="protein sequence ID" value="PZT55163.1"/>
    <property type="molecule type" value="Genomic_DNA"/>
</dbReference>